<comment type="caution">
    <text evidence="2">The sequence shown here is derived from an EMBL/GenBank/DDBJ whole genome shotgun (WGS) entry which is preliminary data.</text>
</comment>
<dbReference type="Proteomes" id="UP000070383">
    <property type="component" value="Unassembled WGS sequence"/>
</dbReference>
<keyword evidence="1" id="KW-1133">Transmembrane helix</keyword>
<evidence type="ECO:0000313" key="3">
    <source>
        <dbReference type="Proteomes" id="UP000070383"/>
    </source>
</evidence>
<keyword evidence="1" id="KW-0812">Transmembrane</keyword>
<dbReference type="OrthoDB" id="1693069at2"/>
<keyword evidence="1" id="KW-0472">Membrane</keyword>
<dbReference type="STRING" id="33036.HMPREF3200_00585"/>
<feature type="transmembrane region" description="Helical" evidence="1">
    <location>
        <begin position="319"/>
        <end position="339"/>
    </location>
</feature>
<feature type="transmembrane region" description="Helical" evidence="1">
    <location>
        <begin position="146"/>
        <end position="166"/>
    </location>
</feature>
<feature type="transmembrane region" description="Helical" evidence="1">
    <location>
        <begin position="388"/>
        <end position="408"/>
    </location>
</feature>
<feature type="transmembrane region" description="Helical" evidence="1">
    <location>
        <begin position="233"/>
        <end position="255"/>
    </location>
</feature>
<feature type="transmembrane region" description="Helical" evidence="1">
    <location>
        <begin position="359"/>
        <end position="382"/>
    </location>
</feature>
<organism evidence="2 3">
    <name type="scientific">Anaerococcus tetradius</name>
    <dbReference type="NCBI Taxonomy" id="33036"/>
    <lineage>
        <taxon>Bacteria</taxon>
        <taxon>Bacillati</taxon>
        <taxon>Bacillota</taxon>
        <taxon>Tissierellia</taxon>
        <taxon>Tissierellales</taxon>
        <taxon>Peptoniphilaceae</taxon>
        <taxon>Anaerococcus</taxon>
    </lineage>
</organism>
<gene>
    <name evidence="2" type="ORF">HMPREF3200_00585</name>
</gene>
<reference evidence="3" key="1">
    <citation type="submission" date="2016-01" db="EMBL/GenBank/DDBJ databases">
        <authorList>
            <person name="Mitreva M."/>
            <person name="Pepin K.H."/>
            <person name="Mihindukulasuriya K.A."/>
            <person name="Fulton R."/>
            <person name="Fronick C."/>
            <person name="O'Laughlin M."/>
            <person name="Miner T."/>
            <person name="Herter B."/>
            <person name="Rosa B.A."/>
            <person name="Cordes M."/>
            <person name="Tomlinson C."/>
            <person name="Wollam A."/>
            <person name="Palsikar V.B."/>
            <person name="Mardis E.R."/>
            <person name="Wilson R.K."/>
        </authorList>
    </citation>
    <scope>NUCLEOTIDE SEQUENCE [LARGE SCALE GENOMIC DNA]</scope>
    <source>
        <strain evidence="3">MJR8151</strain>
    </source>
</reference>
<accession>A0A133KGL4</accession>
<feature type="transmembrane region" description="Helical" evidence="1">
    <location>
        <begin position="15"/>
        <end position="34"/>
    </location>
</feature>
<evidence type="ECO:0000313" key="2">
    <source>
        <dbReference type="EMBL" id="KWZ78574.1"/>
    </source>
</evidence>
<keyword evidence="3" id="KW-1185">Reference proteome</keyword>
<name>A0A133KGL4_9FIRM</name>
<dbReference type="RefSeq" id="WP_060929130.1">
    <property type="nucleotide sequence ID" value="NZ_KQ955265.1"/>
</dbReference>
<sequence>MRKFNDLLKFTWKRFSVWILLVTIFCTMAVGILVQNNIKNDYERFTNCVLDMRENLYGGKHNEDIEINEESIDKIKIEALKLKGKYKLCDDDDVFSLDVDGKAQDDYFERLSKNGGYDAHYIYNNIRSFLEKFDDGKFNGSGYYEALVFPIVIFIGLFALSITSLEQSLAIYDFTRLMPWKKKDELIMKIGIVFLFGMVIFAINTLVLAFILKASAFGKVVSFSLIAGQILRNILIFLGASIISTSLGFIGGNFLGHLGLYIMTLAGFELYRVNLNMTLNAFSSDFAGRVEDLIRSFEGRLNPFFKTLMSLSYMRVDSLITILAFLIVALVIFILALYLSKNQSSERSGYMIANKKLGVFCKLMASLTLANLMTSILASVFVQKISPVIVIIFILALLISYKFFDMLFKIRLKF</sequence>
<dbReference type="PATRIC" id="fig|33036.3.peg.584"/>
<feature type="transmembrane region" description="Helical" evidence="1">
    <location>
        <begin position="186"/>
        <end position="212"/>
    </location>
</feature>
<evidence type="ECO:0000256" key="1">
    <source>
        <dbReference type="SAM" id="Phobius"/>
    </source>
</evidence>
<protein>
    <submittedName>
        <fullName evidence="2">Uncharacterized protein</fullName>
    </submittedName>
</protein>
<dbReference type="EMBL" id="LRPM01000022">
    <property type="protein sequence ID" value="KWZ78574.1"/>
    <property type="molecule type" value="Genomic_DNA"/>
</dbReference>
<proteinExistence type="predicted"/>
<dbReference type="AlphaFoldDB" id="A0A133KGL4"/>